<protein>
    <submittedName>
        <fullName evidence="2">Uncharacterized protein</fullName>
    </submittedName>
</protein>
<name>A0A2V2L8N4_9RHOB</name>
<keyword evidence="3" id="KW-1185">Reference proteome</keyword>
<dbReference type="RefSeq" id="WP_109812792.1">
    <property type="nucleotide sequence ID" value="NZ_QGKU01000048.1"/>
</dbReference>
<reference evidence="2 3" key="1">
    <citation type="submission" date="2018-05" db="EMBL/GenBank/DDBJ databases">
        <title>Rhodobacteraceae gen. nov., sp. nov. isolated from sea water.</title>
        <authorList>
            <person name="Ren Y."/>
        </authorList>
    </citation>
    <scope>NUCLEOTIDE SEQUENCE [LARGE SCALE GENOMIC DNA]</scope>
    <source>
        <strain evidence="2 3">TG-679</strain>
    </source>
</reference>
<gene>
    <name evidence="2" type="ORF">DKT77_16705</name>
</gene>
<feature type="region of interest" description="Disordered" evidence="1">
    <location>
        <begin position="1"/>
        <end position="21"/>
    </location>
</feature>
<organism evidence="2 3">
    <name type="scientific">Meridianimarinicoccus roseus</name>
    <dbReference type="NCBI Taxonomy" id="2072018"/>
    <lineage>
        <taxon>Bacteria</taxon>
        <taxon>Pseudomonadati</taxon>
        <taxon>Pseudomonadota</taxon>
        <taxon>Alphaproteobacteria</taxon>
        <taxon>Rhodobacterales</taxon>
        <taxon>Paracoccaceae</taxon>
        <taxon>Meridianimarinicoccus</taxon>
    </lineage>
</organism>
<dbReference type="Proteomes" id="UP000245680">
    <property type="component" value="Unassembled WGS sequence"/>
</dbReference>
<comment type="caution">
    <text evidence="2">The sequence shown here is derived from an EMBL/GenBank/DDBJ whole genome shotgun (WGS) entry which is preliminary data.</text>
</comment>
<dbReference type="EMBL" id="QGKU01000048">
    <property type="protein sequence ID" value="PWR01750.1"/>
    <property type="molecule type" value="Genomic_DNA"/>
</dbReference>
<dbReference type="OrthoDB" id="7863398at2"/>
<evidence type="ECO:0000256" key="1">
    <source>
        <dbReference type="SAM" id="MobiDB-lite"/>
    </source>
</evidence>
<proteinExistence type="predicted"/>
<evidence type="ECO:0000313" key="3">
    <source>
        <dbReference type="Proteomes" id="UP000245680"/>
    </source>
</evidence>
<accession>A0A2V2L8N4</accession>
<sequence>MISSLPACSAPDVASDGSVGETADSLERRRAFNAAIVGHTLRGDGVDVTVAEDGALVGTHLGVPFVGSWEYRRGLFCTSLRSEDVRRAADRRCYRAATDGRSVTLVPVIDT</sequence>
<dbReference type="AlphaFoldDB" id="A0A2V2L8N4"/>
<evidence type="ECO:0000313" key="2">
    <source>
        <dbReference type="EMBL" id="PWR01750.1"/>
    </source>
</evidence>